<keyword evidence="9 15" id="KW-0460">Magnesium</keyword>
<feature type="binding site" evidence="15">
    <location>
        <position position="175"/>
    </location>
    <ligand>
        <name>NAD(+)</name>
        <dbReference type="ChEBI" id="CHEBI:57540"/>
    </ligand>
</feature>
<dbReference type="EMBL" id="JAEKJA010000003">
    <property type="protein sequence ID" value="MBJ3774927.1"/>
    <property type="molecule type" value="Genomic_DNA"/>
</dbReference>
<dbReference type="PROSITE" id="PS01055">
    <property type="entry name" value="DNA_LIGASE_N1"/>
    <property type="match status" value="1"/>
</dbReference>
<dbReference type="FunFam" id="2.40.50.140:FF:000012">
    <property type="entry name" value="DNA ligase"/>
    <property type="match status" value="1"/>
</dbReference>
<evidence type="ECO:0000256" key="15">
    <source>
        <dbReference type="HAMAP-Rule" id="MF_01588"/>
    </source>
</evidence>
<dbReference type="InterPro" id="IPR012340">
    <property type="entry name" value="NA-bd_OB-fold"/>
</dbReference>
<evidence type="ECO:0000256" key="8">
    <source>
        <dbReference type="ARBA" id="ARBA00022833"/>
    </source>
</evidence>
<dbReference type="InterPro" id="IPR013839">
    <property type="entry name" value="DNAligase_adenylation"/>
</dbReference>
<proteinExistence type="inferred from homology"/>
<dbReference type="InterPro" id="IPR004149">
    <property type="entry name" value="Znf_DNAligase_C4"/>
</dbReference>
<dbReference type="FunFam" id="3.30.470.30:FF:000001">
    <property type="entry name" value="DNA ligase"/>
    <property type="match status" value="1"/>
</dbReference>
<keyword evidence="8 15" id="KW-0862">Zinc</keyword>
<evidence type="ECO:0000256" key="6">
    <source>
        <dbReference type="ARBA" id="ARBA00022723"/>
    </source>
</evidence>
<dbReference type="InterPro" id="IPR010994">
    <property type="entry name" value="RuvA_2-like"/>
</dbReference>
<evidence type="ECO:0000256" key="13">
    <source>
        <dbReference type="ARBA" id="ARBA00034005"/>
    </source>
</evidence>
<keyword evidence="4 15" id="KW-0436">Ligase</keyword>
<feature type="binding site" evidence="15">
    <location>
        <begin position="82"/>
        <end position="83"/>
    </location>
    <ligand>
        <name>NAD(+)</name>
        <dbReference type="ChEBI" id="CHEBI:57540"/>
    </ligand>
</feature>
<dbReference type="InterPro" id="IPR041663">
    <property type="entry name" value="DisA/LigA_HHH"/>
</dbReference>
<dbReference type="Pfam" id="PF00533">
    <property type="entry name" value="BRCT"/>
    <property type="match status" value="1"/>
</dbReference>
<evidence type="ECO:0000256" key="12">
    <source>
        <dbReference type="ARBA" id="ARBA00023211"/>
    </source>
</evidence>
<dbReference type="GO" id="GO:0006260">
    <property type="term" value="P:DNA replication"/>
    <property type="evidence" value="ECO:0007669"/>
    <property type="project" value="UniProtKB-KW"/>
</dbReference>
<feature type="region of interest" description="Disordered" evidence="17">
    <location>
        <begin position="566"/>
        <end position="623"/>
    </location>
</feature>
<comment type="similarity">
    <text evidence="14 15">Belongs to the NAD-dependent DNA ligase family. LigA subfamily.</text>
</comment>
<dbReference type="InterPro" id="IPR018239">
    <property type="entry name" value="DNA_ligase_AS"/>
</dbReference>
<evidence type="ECO:0000256" key="2">
    <source>
        <dbReference type="ARBA" id="ARBA00012722"/>
    </source>
</evidence>
<keyword evidence="10 15" id="KW-0520">NAD</keyword>
<dbReference type="InterPro" id="IPR001357">
    <property type="entry name" value="BRCT_dom"/>
</dbReference>
<dbReference type="SUPFAM" id="SSF56091">
    <property type="entry name" value="DNA ligase/mRNA capping enzyme, catalytic domain"/>
    <property type="match status" value="1"/>
</dbReference>
<dbReference type="InterPro" id="IPR004150">
    <property type="entry name" value="NAD_DNA_ligase_OB"/>
</dbReference>
<organism evidence="19 20">
    <name type="scientific">Acuticoccus mangrovi</name>
    <dbReference type="NCBI Taxonomy" id="2796142"/>
    <lineage>
        <taxon>Bacteria</taxon>
        <taxon>Pseudomonadati</taxon>
        <taxon>Pseudomonadota</taxon>
        <taxon>Alphaproteobacteria</taxon>
        <taxon>Hyphomicrobiales</taxon>
        <taxon>Amorphaceae</taxon>
        <taxon>Acuticoccus</taxon>
    </lineage>
</organism>
<keyword evidence="11 15" id="KW-0234">DNA repair</keyword>
<dbReference type="Gene3D" id="1.10.150.20">
    <property type="entry name" value="5' to 3' exonuclease, C-terminal subdomain"/>
    <property type="match status" value="2"/>
</dbReference>
<dbReference type="GO" id="GO:0003911">
    <property type="term" value="F:DNA ligase (NAD+) activity"/>
    <property type="evidence" value="ECO:0007669"/>
    <property type="project" value="UniProtKB-UniRule"/>
</dbReference>
<dbReference type="SMART" id="SM00532">
    <property type="entry name" value="LIGANc"/>
    <property type="match status" value="1"/>
</dbReference>
<dbReference type="Pfam" id="PF01653">
    <property type="entry name" value="DNA_ligase_aden"/>
    <property type="match status" value="1"/>
</dbReference>
<dbReference type="SUPFAM" id="SSF50249">
    <property type="entry name" value="Nucleic acid-binding proteins"/>
    <property type="match status" value="1"/>
</dbReference>
<feature type="binding site" evidence="15">
    <location>
        <position position="291"/>
    </location>
    <ligand>
        <name>NAD(+)</name>
        <dbReference type="ChEBI" id="CHEBI:57540"/>
    </ligand>
</feature>
<evidence type="ECO:0000256" key="10">
    <source>
        <dbReference type="ARBA" id="ARBA00023027"/>
    </source>
</evidence>
<reference evidence="19" key="1">
    <citation type="submission" date="2020-12" db="EMBL/GenBank/DDBJ databases">
        <title>Bacterial taxonomy.</title>
        <authorList>
            <person name="Pan X."/>
        </authorList>
    </citation>
    <scope>NUCLEOTIDE SEQUENCE</scope>
    <source>
        <strain evidence="19">B2012</strain>
    </source>
</reference>
<keyword evidence="12 15" id="KW-0464">Manganese</keyword>
<comment type="caution">
    <text evidence="15">Lacks conserved residue(s) required for the propagation of feature annotation.</text>
</comment>
<evidence type="ECO:0000256" key="5">
    <source>
        <dbReference type="ARBA" id="ARBA00022705"/>
    </source>
</evidence>
<evidence type="ECO:0000256" key="11">
    <source>
        <dbReference type="ARBA" id="ARBA00023204"/>
    </source>
</evidence>
<evidence type="ECO:0000256" key="1">
    <source>
        <dbReference type="ARBA" id="ARBA00004067"/>
    </source>
</evidence>
<feature type="active site" description="N6-AMP-lysine intermediate" evidence="15">
    <location>
        <position position="118"/>
    </location>
</feature>
<feature type="compositionally biased region" description="Basic and acidic residues" evidence="17">
    <location>
        <begin position="589"/>
        <end position="611"/>
    </location>
</feature>
<dbReference type="Gene3D" id="3.30.470.30">
    <property type="entry name" value="DNA ligase/mRNA capping enzyme"/>
    <property type="match status" value="1"/>
</dbReference>
<feature type="binding site" evidence="15">
    <location>
        <begin position="34"/>
        <end position="38"/>
    </location>
    <ligand>
        <name>NAD(+)</name>
        <dbReference type="ChEBI" id="CHEBI:57540"/>
    </ligand>
</feature>
<dbReference type="InterPro" id="IPR013840">
    <property type="entry name" value="DNAligase_N"/>
</dbReference>
<dbReference type="Pfam" id="PF03119">
    <property type="entry name" value="DNA_ligase_ZBD"/>
    <property type="match status" value="1"/>
</dbReference>
<evidence type="ECO:0000259" key="18">
    <source>
        <dbReference type="PROSITE" id="PS50172"/>
    </source>
</evidence>
<dbReference type="Pfam" id="PF03120">
    <property type="entry name" value="OB_DNA_ligase"/>
    <property type="match status" value="1"/>
</dbReference>
<comment type="caution">
    <text evidence="19">The sequence shown here is derived from an EMBL/GenBank/DDBJ whole genome shotgun (WGS) entry which is preliminary data.</text>
</comment>
<feature type="binding site" evidence="15">
    <location>
        <position position="315"/>
    </location>
    <ligand>
        <name>NAD(+)</name>
        <dbReference type="ChEBI" id="CHEBI:57540"/>
    </ligand>
</feature>
<dbReference type="Gene3D" id="6.20.10.30">
    <property type="match status" value="1"/>
</dbReference>
<feature type="binding site" evidence="15">
    <location>
        <position position="116"/>
    </location>
    <ligand>
        <name>NAD(+)</name>
        <dbReference type="ChEBI" id="CHEBI:57540"/>
    </ligand>
</feature>
<dbReference type="Proteomes" id="UP000609531">
    <property type="component" value="Unassembled WGS sequence"/>
</dbReference>
<keyword evidence="7 15" id="KW-0227">DNA damage</keyword>
<dbReference type="PIRSF" id="PIRSF001604">
    <property type="entry name" value="LigA"/>
    <property type="match status" value="1"/>
</dbReference>
<dbReference type="GO" id="GO:0046872">
    <property type="term" value="F:metal ion binding"/>
    <property type="evidence" value="ECO:0007669"/>
    <property type="project" value="UniProtKB-KW"/>
</dbReference>
<evidence type="ECO:0000256" key="7">
    <source>
        <dbReference type="ARBA" id="ARBA00022763"/>
    </source>
</evidence>
<name>A0A934MC62_9HYPH</name>
<dbReference type="CDD" id="cd00114">
    <property type="entry name" value="LIGANc"/>
    <property type="match status" value="1"/>
</dbReference>
<evidence type="ECO:0000256" key="16">
    <source>
        <dbReference type="RuleBase" id="RU000618"/>
    </source>
</evidence>
<dbReference type="RefSeq" id="WP_198880832.1">
    <property type="nucleotide sequence ID" value="NZ_JAEKJA010000003.1"/>
</dbReference>
<gene>
    <name evidence="15 19" type="primary">ligA</name>
    <name evidence="19" type="ORF">JCR33_04465</name>
</gene>
<protein>
    <recommendedName>
        <fullName evidence="3 15">DNA ligase</fullName>
        <ecNumber evidence="2 15">6.5.1.2</ecNumber>
    </recommendedName>
    <alternativeName>
        <fullName evidence="15">Polydeoxyribonucleotide synthase [NAD(+)]</fullName>
    </alternativeName>
</protein>
<sequence length="748" mass="81477">MADRTTTERHAALSKEIAEHDKRYFQDDDPIISDAAYDALRRELEDLEAEYPELADGSISAEIGAAPSGAFAEVEHPVPMVSLNKALTEAEVEEFIARVRRFLKLDGDTALTFTAEPKIDGLSISLRYEERKLVVAATRGDGRTGENVTANVGYVDAIPKTLPKAAPDVFEVRGEVYMTHGDFEALNARLLEADKRPVANPRNAAAGSLRQVDASKTGDRPLHFFAYGWGAVSEMPADTQWGMMEALAAWGLPVNPLTRRCDGLAELMAAYAAIEEERSGLPYDIDGMVYKLDRLDLQRRLGERERRPRWAIAHKFPAERAITVLEAIDVQVGRTGALTPVAKLDPITVGGVVVKNATLHNADEIARLDVRVGDTVEIQRAGDVIPQVVRVLKEKRPAGAEPYVFPDRCPVCGSHVVAEMNPRTGRPDVVRRCTGGLVCAAQQVERLKHFVSRAAFDIEGLGSKQIAAFHAEGLIRTPADIFTLAARDAERPEGERLVDREGYGETSVRNLFAAIDSRRTIALRRLIYALGIRRVGEISARLLALHFGTWEAFRSAMEALAAAAKAREEEAREEEAREEEAREEEAREDEAREGEAHEEKAREEEARKEDAPPDAEAEAGDSVRADLESIDGIGGTVVEALEAFFGEAHNVEAVDALMAEVTAEPEVQRAVDSPIAGKAIVFTGSLEAMTRDEAKARAEALGARVVGSISKKTDIVVAGPGAGSKLTKAQALGIEVWDEDAWMACAAE</sequence>
<dbReference type="Gene3D" id="2.40.50.140">
    <property type="entry name" value="Nucleic acid-binding proteins"/>
    <property type="match status" value="1"/>
</dbReference>
<dbReference type="NCBIfam" id="NF005932">
    <property type="entry name" value="PRK07956.1"/>
    <property type="match status" value="1"/>
</dbReference>
<dbReference type="InterPro" id="IPR033136">
    <property type="entry name" value="DNA_ligase_CS"/>
</dbReference>
<dbReference type="GO" id="GO:0005829">
    <property type="term" value="C:cytosol"/>
    <property type="evidence" value="ECO:0007669"/>
    <property type="project" value="TreeGrafter"/>
</dbReference>
<dbReference type="PANTHER" id="PTHR23389:SF9">
    <property type="entry name" value="DNA LIGASE"/>
    <property type="match status" value="1"/>
</dbReference>
<feature type="binding site" evidence="15">
    <location>
        <position position="412"/>
    </location>
    <ligand>
        <name>Zn(2+)</name>
        <dbReference type="ChEBI" id="CHEBI:29105"/>
    </ligand>
</feature>
<comment type="cofactor">
    <cofactor evidence="15">
        <name>Mg(2+)</name>
        <dbReference type="ChEBI" id="CHEBI:18420"/>
    </cofactor>
    <cofactor evidence="15">
        <name>Mn(2+)</name>
        <dbReference type="ChEBI" id="CHEBI:29035"/>
    </cofactor>
</comment>
<feature type="binding site" evidence="15">
    <location>
        <position position="139"/>
    </location>
    <ligand>
        <name>NAD(+)</name>
        <dbReference type="ChEBI" id="CHEBI:57540"/>
    </ligand>
</feature>
<evidence type="ECO:0000256" key="4">
    <source>
        <dbReference type="ARBA" id="ARBA00022598"/>
    </source>
</evidence>
<dbReference type="AlphaFoldDB" id="A0A934MC62"/>
<keyword evidence="6 15" id="KW-0479">Metal-binding</keyword>
<dbReference type="NCBIfam" id="TIGR00575">
    <property type="entry name" value="dnlj"/>
    <property type="match status" value="1"/>
</dbReference>
<feature type="binding site" evidence="15">
    <location>
        <position position="439"/>
    </location>
    <ligand>
        <name>Zn(2+)</name>
        <dbReference type="ChEBI" id="CHEBI:29105"/>
    </ligand>
</feature>
<dbReference type="Gene3D" id="1.10.287.610">
    <property type="entry name" value="Helix hairpin bin"/>
    <property type="match status" value="1"/>
</dbReference>
<evidence type="ECO:0000256" key="3">
    <source>
        <dbReference type="ARBA" id="ARBA00013308"/>
    </source>
</evidence>
<evidence type="ECO:0000256" key="14">
    <source>
        <dbReference type="ARBA" id="ARBA00060881"/>
    </source>
</evidence>
<comment type="catalytic activity">
    <reaction evidence="13 15 16">
        <text>NAD(+) + (deoxyribonucleotide)n-3'-hydroxyl + 5'-phospho-(deoxyribonucleotide)m = (deoxyribonucleotide)n+m + AMP + beta-nicotinamide D-nucleotide.</text>
        <dbReference type="EC" id="6.5.1.2"/>
    </reaction>
</comment>
<dbReference type="Gene3D" id="3.40.50.10190">
    <property type="entry name" value="BRCT domain"/>
    <property type="match status" value="1"/>
</dbReference>
<dbReference type="PROSITE" id="PS50172">
    <property type="entry name" value="BRCT"/>
    <property type="match status" value="1"/>
</dbReference>
<feature type="compositionally biased region" description="Acidic residues" evidence="17">
    <location>
        <begin position="571"/>
        <end position="588"/>
    </location>
</feature>
<evidence type="ECO:0000313" key="20">
    <source>
        <dbReference type="Proteomes" id="UP000609531"/>
    </source>
</evidence>
<dbReference type="GO" id="GO:0006281">
    <property type="term" value="P:DNA repair"/>
    <property type="evidence" value="ECO:0007669"/>
    <property type="project" value="UniProtKB-KW"/>
</dbReference>
<dbReference type="EC" id="6.5.1.2" evidence="2 15"/>
<evidence type="ECO:0000256" key="17">
    <source>
        <dbReference type="SAM" id="MobiDB-lite"/>
    </source>
</evidence>
<feature type="binding site" evidence="15">
    <location>
        <position position="409"/>
    </location>
    <ligand>
        <name>Zn(2+)</name>
        <dbReference type="ChEBI" id="CHEBI:29105"/>
    </ligand>
</feature>
<dbReference type="InterPro" id="IPR001679">
    <property type="entry name" value="DNA_ligase"/>
</dbReference>
<dbReference type="PROSITE" id="PS01056">
    <property type="entry name" value="DNA_LIGASE_N2"/>
    <property type="match status" value="1"/>
</dbReference>
<accession>A0A934MC62</accession>
<evidence type="ECO:0000313" key="19">
    <source>
        <dbReference type="EMBL" id="MBJ3774927.1"/>
    </source>
</evidence>
<dbReference type="Pfam" id="PF12826">
    <property type="entry name" value="HHH_2"/>
    <property type="match status" value="1"/>
</dbReference>
<evidence type="ECO:0000256" key="9">
    <source>
        <dbReference type="ARBA" id="ARBA00022842"/>
    </source>
</evidence>
<keyword evidence="5 15" id="KW-0235">DNA replication</keyword>
<dbReference type="SUPFAM" id="SSF52113">
    <property type="entry name" value="BRCT domain"/>
    <property type="match status" value="1"/>
</dbReference>
<dbReference type="PANTHER" id="PTHR23389">
    <property type="entry name" value="CHROMOSOME TRANSMISSION FIDELITY FACTOR 18"/>
    <property type="match status" value="1"/>
</dbReference>
<dbReference type="InterPro" id="IPR036420">
    <property type="entry name" value="BRCT_dom_sf"/>
</dbReference>
<comment type="function">
    <text evidence="1 15">DNA ligase that catalyzes the formation of phosphodiester linkages between 5'-phosphoryl and 3'-hydroxyl groups in double-stranded DNA using NAD as a coenzyme and as the energy source for the reaction. It is essential for DNA replication and repair of damaged DNA.</text>
</comment>
<keyword evidence="20" id="KW-1185">Reference proteome</keyword>
<dbReference type="SUPFAM" id="SSF47781">
    <property type="entry name" value="RuvA domain 2-like"/>
    <property type="match status" value="1"/>
</dbReference>
<dbReference type="HAMAP" id="MF_01588">
    <property type="entry name" value="DNA_ligase_A"/>
    <property type="match status" value="1"/>
</dbReference>
<dbReference type="CDD" id="cd17748">
    <property type="entry name" value="BRCT_DNA_ligase_like"/>
    <property type="match status" value="1"/>
</dbReference>
<dbReference type="SMART" id="SM00292">
    <property type="entry name" value="BRCT"/>
    <property type="match status" value="1"/>
</dbReference>
<feature type="domain" description="BRCT" evidence="18">
    <location>
        <begin position="670"/>
        <end position="748"/>
    </location>
</feature>